<dbReference type="GO" id="GO:0005886">
    <property type="term" value="C:plasma membrane"/>
    <property type="evidence" value="ECO:0007669"/>
    <property type="project" value="UniProtKB-SubCell"/>
</dbReference>
<keyword evidence="3" id="KW-1003">Cell membrane</keyword>
<dbReference type="EMBL" id="MK234849">
    <property type="protein sequence ID" value="QAR15102.1"/>
    <property type="molecule type" value="Genomic_DNA"/>
</dbReference>
<dbReference type="Gene3D" id="3.30.2390.20">
    <property type="entry name" value="Type VII secretion system EccB, repeat 1 domain"/>
    <property type="match status" value="1"/>
</dbReference>
<sequence length="492" mass="49201">MQTRRDHMQAYQFAMGRLATALVTGDPGRGDSPTKRAALGSFFGAGLVVLLSLGFLVYGKLSPVTTAAWREPGSIVVEKETGTRYLFLDGRLRPVRNYASALLLTGKGAAVRTVAAKALSDVPHGAPIGIDGAPDSLPTPATLLAGPWTDCLRPDLPSGHVVDFAPGTHAGAFPAGRQLLLKAPGGQRFVLWRGTKYPVPAQSALIALGLDGDRPVAASAAWLAAVPTGAALAPAKLDRMGEAAGQIAGRPTAVGQLFTMSAAGARHTYVMTAGGVAQVSATEAALLAARPGAPATRQVSVTDIASAKVSAHHSLDSGVPDVLGAPAVDTSGQAVCLRESTQGARLSAAVVVEGGAAATGKQRVLVPPSGGVYAVDQREVAAQVASPHTFLITDQGIVYPLGSSAAQSLGIGGGTATALPESLLVALPHGPVLDRSVAALTVKAGQGGATASPSADSGQPQGTSGVGRTSGKAPVPAVSTDPSPTGSAARVG</sequence>
<comment type="subcellular location">
    <subcellularLocation>
        <location evidence="1">Cell membrane</location>
        <topology evidence="1">Single-pass membrane protein</topology>
    </subcellularLocation>
</comment>
<evidence type="ECO:0000256" key="1">
    <source>
        <dbReference type="ARBA" id="ARBA00004162"/>
    </source>
</evidence>
<evidence type="ECO:0000256" key="7">
    <source>
        <dbReference type="ARBA" id="ARBA00022840"/>
    </source>
</evidence>
<evidence type="ECO:0000256" key="10">
    <source>
        <dbReference type="SAM" id="MobiDB-lite"/>
    </source>
</evidence>
<dbReference type="GO" id="GO:0005524">
    <property type="term" value="F:ATP binding"/>
    <property type="evidence" value="ECO:0007669"/>
    <property type="project" value="UniProtKB-KW"/>
</dbReference>
<proteinExistence type="inferred from homology"/>
<keyword evidence="9 11" id="KW-0472">Membrane</keyword>
<evidence type="ECO:0000256" key="3">
    <source>
        <dbReference type="ARBA" id="ARBA00022475"/>
    </source>
</evidence>
<name>A0A410J372_STRMR</name>
<comment type="similarity">
    <text evidence="2">Belongs to the EccB family.</text>
</comment>
<dbReference type="InterPro" id="IPR007795">
    <property type="entry name" value="T7SS_EccB"/>
</dbReference>
<feature type="compositionally biased region" description="Polar residues" evidence="10">
    <location>
        <begin position="449"/>
        <end position="467"/>
    </location>
</feature>
<evidence type="ECO:0000256" key="9">
    <source>
        <dbReference type="ARBA" id="ARBA00023136"/>
    </source>
</evidence>
<evidence type="ECO:0000256" key="5">
    <source>
        <dbReference type="ARBA" id="ARBA00022741"/>
    </source>
</evidence>
<dbReference type="GO" id="GO:0005576">
    <property type="term" value="C:extracellular region"/>
    <property type="evidence" value="ECO:0007669"/>
    <property type="project" value="TreeGrafter"/>
</dbReference>
<dbReference type="Gene3D" id="2.40.50.910">
    <property type="entry name" value="Type VII secretion system EccB, repeat 3 domain"/>
    <property type="match status" value="1"/>
</dbReference>
<dbReference type="NCBIfam" id="TIGR03919">
    <property type="entry name" value="T7SS_EccB"/>
    <property type="match status" value="1"/>
</dbReference>
<organism evidence="12">
    <name type="scientific">Streptomyces murinus</name>
    <dbReference type="NCBI Taxonomy" id="33900"/>
    <lineage>
        <taxon>Bacteria</taxon>
        <taxon>Bacillati</taxon>
        <taxon>Actinomycetota</taxon>
        <taxon>Actinomycetes</taxon>
        <taxon>Kitasatosporales</taxon>
        <taxon>Streptomycetaceae</taxon>
        <taxon>Streptomyces</taxon>
    </lineage>
</organism>
<evidence type="ECO:0000256" key="8">
    <source>
        <dbReference type="ARBA" id="ARBA00022989"/>
    </source>
</evidence>
<keyword evidence="6" id="KW-0378">Hydrolase</keyword>
<dbReference type="PANTHER" id="PTHR40765:SF2">
    <property type="entry name" value="ESX-2 SECRETION SYSTEM ATPASE ECCB2"/>
    <property type="match status" value="1"/>
</dbReference>
<evidence type="ECO:0000256" key="11">
    <source>
        <dbReference type="SAM" id="Phobius"/>
    </source>
</evidence>
<keyword evidence="4 11" id="KW-0812">Transmembrane</keyword>
<dbReference type="InterPro" id="IPR042485">
    <property type="entry name" value="T7SS_EccB_R3"/>
</dbReference>
<dbReference type="Pfam" id="PF05108">
    <property type="entry name" value="T7SS_ESX1_EccB"/>
    <property type="match status" value="1"/>
</dbReference>
<keyword evidence="5" id="KW-0547">Nucleotide-binding</keyword>
<evidence type="ECO:0000313" key="12">
    <source>
        <dbReference type="EMBL" id="QAR15102.1"/>
    </source>
</evidence>
<accession>A0A410J372</accession>
<dbReference type="InterPro" id="IPR044857">
    <property type="entry name" value="T7SS_EccB_R1"/>
</dbReference>
<dbReference type="GO" id="GO:0016787">
    <property type="term" value="F:hydrolase activity"/>
    <property type="evidence" value="ECO:0007669"/>
    <property type="project" value="UniProtKB-KW"/>
</dbReference>
<dbReference type="PANTHER" id="PTHR40765">
    <property type="entry name" value="ESX-2 SECRETION SYSTEM ATPASE ECCB2"/>
    <property type="match status" value="1"/>
</dbReference>
<feature type="region of interest" description="Disordered" evidence="10">
    <location>
        <begin position="447"/>
        <end position="492"/>
    </location>
</feature>
<evidence type="ECO:0000256" key="4">
    <source>
        <dbReference type="ARBA" id="ARBA00022692"/>
    </source>
</evidence>
<evidence type="ECO:0000256" key="6">
    <source>
        <dbReference type="ARBA" id="ARBA00022801"/>
    </source>
</evidence>
<dbReference type="AlphaFoldDB" id="A0A410J372"/>
<reference evidence="12" key="1">
    <citation type="submission" date="2018-11" db="EMBL/GenBank/DDBJ databases">
        <authorList>
            <person name="Liu M."/>
        </authorList>
    </citation>
    <scope>NUCLEOTIDE SEQUENCE</scope>
</reference>
<evidence type="ECO:0000256" key="2">
    <source>
        <dbReference type="ARBA" id="ARBA00008149"/>
    </source>
</evidence>
<feature type="transmembrane region" description="Helical" evidence="11">
    <location>
        <begin position="37"/>
        <end position="58"/>
    </location>
</feature>
<keyword evidence="8 11" id="KW-1133">Transmembrane helix</keyword>
<protein>
    <submittedName>
        <fullName evidence="12">Type VII secretion protein EccB</fullName>
    </submittedName>
</protein>
<keyword evidence="7" id="KW-0067">ATP-binding</keyword>